<dbReference type="PANTHER" id="PTHR43879">
    <property type="entry name" value="ABC TRANSPORTER PERMEASE PROTEIN"/>
    <property type="match status" value="1"/>
</dbReference>
<feature type="transmembrane region" description="Helical" evidence="5">
    <location>
        <begin position="16"/>
        <end position="37"/>
    </location>
</feature>
<dbReference type="GO" id="GO:0005886">
    <property type="term" value="C:plasma membrane"/>
    <property type="evidence" value="ECO:0007669"/>
    <property type="project" value="UniProtKB-SubCell"/>
</dbReference>
<evidence type="ECO:0000256" key="2">
    <source>
        <dbReference type="ARBA" id="ARBA00022692"/>
    </source>
</evidence>
<dbReference type="SUPFAM" id="SSF161098">
    <property type="entry name" value="MetI-like"/>
    <property type="match status" value="1"/>
</dbReference>
<comment type="caution">
    <text evidence="7">The sequence shown here is derived from an EMBL/GenBank/DDBJ whole genome shotgun (WGS) entry which is preliminary data.</text>
</comment>
<comment type="similarity">
    <text evidence="5">Belongs to the binding-protein-dependent transport system permease family.</text>
</comment>
<feature type="domain" description="ABC transmembrane type-1" evidence="6">
    <location>
        <begin position="84"/>
        <end position="276"/>
    </location>
</feature>
<dbReference type="PROSITE" id="PS50928">
    <property type="entry name" value="ABC_TM1"/>
    <property type="match status" value="1"/>
</dbReference>
<dbReference type="InterPro" id="IPR035906">
    <property type="entry name" value="MetI-like_sf"/>
</dbReference>
<feature type="transmembrane region" description="Helical" evidence="5">
    <location>
        <begin position="152"/>
        <end position="175"/>
    </location>
</feature>
<dbReference type="AlphaFoldDB" id="A0A2W5S761"/>
<dbReference type="Gene3D" id="1.10.3720.10">
    <property type="entry name" value="MetI-like"/>
    <property type="match status" value="1"/>
</dbReference>
<evidence type="ECO:0000256" key="4">
    <source>
        <dbReference type="ARBA" id="ARBA00023136"/>
    </source>
</evidence>
<feature type="transmembrane region" description="Helical" evidence="5">
    <location>
        <begin position="120"/>
        <end position="140"/>
    </location>
</feature>
<evidence type="ECO:0000256" key="5">
    <source>
        <dbReference type="RuleBase" id="RU363032"/>
    </source>
</evidence>
<evidence type="ECO:0000313" key="7">
    <source>
        <dbReference type="EMBL" id="PZQ97649.1"/>
    </source>
</evidence>
<dbReference type="Pfam" id="PF00528">
    <property type="entry name" value="BPD_transp_1"/>
    <property type="match status" value="1"/>
</dbReference>
<feature type="transmembrane region" description="Helical" evidence="5">
    <location>
        <begin position="259"/>
        <end position="281"/>
    </location>
</feature>
<proteinExistence type="inferred from homology"/>
<evidence type="ECO:0000256" key="1">
    <source>
        <dbReference type="ARBA" id="ARBA00004651"/>
    </source>
</evidence>
<keyword evidence="5" id="KW-0813">Transport</keyword>
<feature type="transmembrane region" description="Helical" evidence="5">
    <location>
        <begin position="90"/>
        <end position="108"/>
    </location>
</feature>
<dbReference type="GO" id="GO:0055085">
    <property type="term" value="P:transmembrane transport"/>
    <property type="evidence" value="ECO:0007669"/>
    <property type="project" value="InterPro"/>
</dbReference>
<gene>
    <name evidence="7" type="ORF">DI533_10755</name>
</gene>
<dbReference type="PANTHER" id="PTHR43879:SF1">
    <property type="entry name" value="GLUCOSE IMPORT SYSTEM PERMEASE PROTEIN GLCU"/>
    <property type="match status" value="1"/>
</dbReference>
<name>A0A2W5S761_CERSP</name>
<dbReference type="EMBL" id="QFQS01000002">
    <property type="protein sequence ID" value="PZQ97649.1"/>
    <property type="molecule type" value="Genomic_DNA"/>
</dbReference>
<keyword evidence="3 5" id="KW-1133">Transmembrane helix</keyword>
<reference evidence="7 8" key="1">
    <citation type="submission" date="2017-08" db="EMBL/GenBank/DDBJ databases">
        <title>Infants hospitalized years apart are colonized by the same room-sourced microbial strains.</title>
        <authorList>
            <person name="Brooks B."/>
            <person name="Olm M.R."/>
            <person name="Firek B.A."/>
            <person name="Baker R."/>
            <person name="Thomas B.C."/>
            <person name="Morowitz M.J."/>
            <person name="Banfield J.F."/>
        </authorList>
    </citation>
    <scope>NUCLEOTIDE SEQUENCE [LARGE SCALE GENOMIC DNA]</scope>
    <source>
        <strain evidence="7">S2_003_000_R2_11</strain>
    </source>
</reference>
<dbReference type="InterPro" id="IPR000515">
    <property type="entry name" value="MetI-like"/>
</dbReference>
<organism evidence="7 8">
    <name type="scientific">Cereibacter sphaeroides</name>
    <name type="common">Rhodobacter sphaeroides</name>
    <dbReference type="NCBI Taxonomy" id="1063"/>
    <lineage>
        <taxon>Bacteria</taxon>
        <taxon>Pseudomonadati</taxon>
        <taxon>Pseudomonadota</taxon>
        <taxon>Alphaproteobacteria</taxon>
        <taxon>Rhodobacterales</taxon>
        <taxon>Paracoccaceae</taxon>
        <taxon>Cereibacter</taxon>
    </lineage>
</organism>
<evidence type="ECO:0000313" key="8">
    <source>
        <dbReference type="Proteomes" id="UP000248975"/>
    </source>
</evidence>
<evidence type="ECO:0000256" key="3">
    <source>
        <dbReference type="ARBA" id="ARBA00022989"/>
    </source>
</evidence>
<protein>
    <submittedName>
        <fullName evidence="7">Sugar ABC transporter permease</fullName>
    </submittedName>
</protein>
<keyword evidence="4 5" id="KW-0472">Membrane</keyword>
<comment type="subcellular location">
    <subcellularLocation>
        <location evidence="1 5">Cell membrane</location>
        <topology evidence="1 5">Multi-pass membrane protein</topology>
    </subcellularLocation>
</comment>
<dbReference type="Proteomes" id="UP000248975">
    <property type="component" value="Unassembled WGS sequence"/>
</dbReference>
<evidence type="ECO:0000259" key="6">
    <source>
        <dbReference type="PROSITE" id="PS50928"/>
    </source>
</evidence>
<keyword evidence="2 5" id="KW-0812">Transmembrane</keyword>
<feature type="transmembrane region" description="Helical" evidence="5">
    <location>
        <begin position="196"/>
        <end position="218"/>
    </location>
</feature>
<sequence length="291" mass="31659">MSAAPAYKRGLSVGRIGLYAFLISTVLFFSIPLLIVISTSFKTMDEIRQGSIFSLPQALNFAPWVKAWAHACTGLECDGIRGGFLNSVKILIPSMILSIVFGAMNGYALAQWKFRGADALMAAIMIGAFIPFQVILYPLVKILASVGLYGNLAGIVLVHVVFGLPLMTMIFRNFYASMPQELIRAARIDGAGFFRIFFQIMLPMSINVLIVAVILQFTGIWNDYLLGMIFAGPQNLPMTVQLNNIVGVTKGTIEYNVNMAATLLTALPPLLVYLISGRYFVRGVASGAVKG</sequence>
<accession>A0A2W5S761</accession>
<dbReference type="CDD" id="cd06261">
    <property type="entry name" value="TM_PBP2"/>
    <property type="match status" value="1"/>
</dbReference>